<dbReference type="Proteomes" id="UP000427108">
    <property type="component" value="Chromosome"/>
</dbReference>
<evidence type="ECO:0000259" key="1">
    <source>
        <dbReference type="PROSITE" id="PS50883"/>
    </source>
</evidence>
<dbReference type="PANTHER" id="PTHR33121:SF79">
    <property type="entry name" value="CYCLIC DI-GMP PHOSPHODIESTERASE PDED-RELATED"/>
    <property type="match status" value="1"/>
</dbReference>
<name>A0A6B8MM45_KLEOX</name>
<evidence type="ECO:0000313" key="2">
    <source>
        <dbReference type="EMBL" id="QGN38765.1"/>
    </source>
</evidence>
<protein>
    <submittedName>
        <fullName evidence="2">EAL domain-containing protein</fullName>
    </submittedName>
</protein>
<gene>
    <name evidence="2" type="ORF">GJ746_16350</name>
</gene>
<dbReference type="InterPro" id="IPR035919">
    <property type="entry name" value="EAL_sf"/>
</dbReference>
<feature type="domain" description="EAL" evidence="1">
    <location>
        <begin position="228"/>
        <end position="478"/>
    </location>
</feature>
<dbReference type="CDD" id="cd01948">
    <property type="entry name" value="EAL"/>
    <property type="match status" value="1"/>
</dbReference>
<dbReference type="OrthoDB" id="6606424at2"/>
<accession>A0A6B8MM45</accession>
<dbReference type="AlphaFoldDB" id="A0A6B8MM45"/>
<proteinExistence type="predicted"/>
<dbReference type="InterPro" id="IPR001633">
    <property type="entry name" value="EAL_dom"/>
</dbReference>
<organism evidence="2 3">
    <name type="scientific">Klebsiella oxytoca</name>
    <dbReference type="NCBI Taxonomy" id="571"/>
    <lineage>
        <taxon>Bacteria</taxon>
        <taxon>Pseudomonadati</taxon>
        <taxon>Pseudomonadota</taxon>
        <taxon>Gammaproteobacteria</taxon>
        <taxon>Enterobacterales</taxon>
        <taxon>Enterobacteriaceae</taxon>
        <taxon>Klebsiella/Raoultella group</taxon>
        <taxon>Klebsiella</taxon>
    </lineage>
</organism>
<dbReference type="EMBL" id="CP046115">
    <property type="protein sequence ID" value="QGN38765.1"/>
    <property type="molecule type" value="Genomic_DNA"/>
</dbReference>
<dbReference type="Pfam" id="PF00563">
    <property type="entry name" value="EAL"/>
    <property type="match status" value="1"/>
</dbReference>
<dbReference type="SUPFAM" id="SSF141868">
    <property type="entry name" value="EAL domain-like"/>
    <property type="match status" value="1"/>
</dbReference>
<dbReference type="SMART" id="SM00052">
    <property type="entry name" value="EAL"/>
    <property type="match status" value="1"/>
</dbReference>
<dbReference type="PROSITE" id="PS50883">
    <property type="entry name" value="EAL"/>
    <property type="match status" value="1"/>
</dbReference>
<dbReference type="Gene3D" id="3.20.20.450">
    <property type="entry name" value="EAL domain"/>
    <property type="match status" value="1"/>
</dbReference>
<dbReference type="InterPro" id="IPR050706">
    <property type="entry name" value="Cyclic-di-GMP_PDE-like"/>
</dbReference>
<evidence type="ECO:0000313" key="3">
    <source>
        <dbReference type="Proteomes" id="UP000427108"/>
    </source>
</evidence>
<reference evidence="2 3" key="1">
    <citation type="submission" date="2019-11" db="EMBL/GenBank/DDBJ databases">
        <title>Isolation and Application of One Kind of P-Hydroxybenzoic Acid Degrading Bacterium in Mitigating Cropping Obstacle of Cucumber.</title>
        <authorList>
            <person name="Wu F."/>
            <person name="An Y."/>
        </authorList>
    </citation>
    <scope>NUCLEOTIDE SEQUENCE [LARGE SCALE GENOMIC DNA]</scope>
    <source>
        <strain evidence="2 3">P620</strain>
    </source>
</reference>
<dbReference type="RefSeq" id="WP_154681135.1">
    <property type="nucleotide sequence ID" value="NZ_CP046115.1"/>
</dbReference>
<dbReference type="GO" id="GO:0071111">
    <property type="term" value="F:cyclic-guanylate-specific phosphodiesterase activity"/>
    <property type="evidence" value="ECO:0007669"/>
    <property type="project" value="InterPro"/>
</dbReference>
<sequence>MNNPILTNHKAQVDYILSPCSLAAAGLAQIIEEEGARPIMLPFTQQEVPAGARRVVVFLPESPAWLLETLKQAAMLLERSATPLPMLILSRSPASWLWHTLQHQVVDRHLLSAVKAAASDLPVPCLGTLLRDSILDGYPSLEELAEEETRVVGKRPAGLTKPELTAILGLLCGYSASAQAKRRGISHKTLYNQRTAGLKKMVEHHPRMAPGFPGSQIREQKSDPGAALSSFERELVHAIHSRRLYPTFQPITNEHLQLRGIEVLPRWNRNGCILLPDEFLPQIRAEYAWLVLTAFVLQQAVQNINQYRGEFYFSVNIPAAIASNENLLRMMETARQQLRRPQMSQRLVLEFAENIDFSGHGKIADNIARLQKRGFRIMLDGCFSQSSITFPARACRFNAYKLDKSIVNDMQRDPHALVLIKSLIYYAQLTGSRCIAEGVDSLDRFNRLKALGLNHFQGSYISSPVDRDDLTELILQLSCAVGYQADIAV</sequence>
<dbReference type="PANTHER" id="PTHR33121">
    <property type="entry name" value="CYCLIC DI-GMP PHOSPHODIESTERASE PDEF"/>
    <property type="match status" value="1"/>
</dbReference>